<dbReference type="EMBL" id="FOGU01000004">
    <property type="protein sequence ID" value="SER96442.1"/>
    <property type="molecule type" value="Genomic_DNA"/>
</dbReference>
<name>A0A1H9TGW9_9RHOB</name>
<feature type="chain" id="PRO_5011663531" evidence="2">
    <location>
        <begin position="25"/>
        <end position="170"/>
    </location>
</feature>
<evidence type="ECO:0000313" key="4">
    <source>
        <dbReference type="EMBL" id="SER96442.1"/>
    </source>
</evidence>
<feature type="region of interest" description="Disordered" evidence="1">
    <location>
        <begin position="26"/>
        <end position="76"/>
    </location>
</feature>
<feature type="compositionally biased region" description="Low complexity" evidence="1">
    <location>
        <begin position="33"/>
        <end position="50"/>
    </location>
</feature>
<sequence>MTDYRFLSAAALGLGLATAPMAVADQHENGNGDQAQQSDQQTAAASADAQGGPLDPSSLIRTRDITDGPIYTTNEADDEFDWDTDTVLEEVGAEWNQIGEIEDIVLDRSGQMVGIVAEVGGFIDITDKHVLLRVEDVKLVSAEDGSYAYVTHRNEENLEDMENVDEGFWN</sequence>
<dbReference type="Proteomes" id="UP000198885">
    <property type="component" value="Unassembled WGS sequence"/>
</dbReference>
<protein>
    <submittedName>
        <fullName evidence="4">PRC-barrel domain-containing protein</fullName>
    </submittedName>
</protein>
<keyword evidence="2" id="KW-0732">Signal</keyword>
<accession>A0A1H9TGW9</accession>
<dbReference type="InterPro" id="IPR011033">
    <property type="entry name" value="PRC_barrel-like_sf"/>
</dbReference>
<dbReference type="Gene3D" id="2.30.30.240">
    <property type="entry name" value="PRC-barrel domain"/>
    <property type="match status" value="1"/>
</dbReference>
<feature type="domain" description="PRC-barrel" evidence="3">
    <location>
        <begin position="96"/>
        <end position="139"/>
    </location>
</feature>
<evidence type="ECO:0000259" key="3">
    <source>
        <dbReference type="Pfam" id="PF05239"/>
    </source>
</evidence>
<dbReference type="AlphaFoldDB" id="A0A1H9TGW9"/>
<dbReference type="RefSeq" id="WP_235859820.1">
    <property type="nucleotide sequence ID" value="NZ_FOGU01000004.1"/>
</dbReference>
<dbReference type="InterPro" id="IPR027275">
    <property type="entry name" value="PRC-brl_dom"/>
</dbReference>
<proteinExistence type="predicted"/>
<feature type="signal peptide" evidence="2">
    <location>
        <begin position="1"/>
        <end position="24"/>
    </location>
</feature>
<dbReference type="Pfam" id="PF05239">
    <property type="entry name" value="PRC"/>
    <property type="match status" value="1"/>
</dbReference>
<evidence type="ECO:0000313" key="5">
    <source>
        <dbReference type="Proteomes" id="UP000198885"/>
    </source>
</evidence>
<dbReference type="SUPFAM" id="SSF50346">
    <property type="entry name" value="PRC-barrel domain"/>
    <property type="match status" value="1"/>
</dbReference>
<dbReference type="STRING" id="641238.SAMN04490244_104180"/>
<reference evidence="4 5" key="1">
    <citation type="submission" date="2016-10" db="EMBL/GenBank/DDBJ databases">
        <authorList>
            <person name="de Groot N.N."/>
        </authorList>
    </citation>
    <scope>NUCLEOTIDE SEQUENCE [LARGE SCALE GENOMIC DNA]</scope>
    <source>
        <strain evidence="4 5">DSM 23042</strain>
    </source>
</reference>
<keyword evidence="5" id="KW-1185">Reference proteome</keyword>
<evidence type="ECO:0000256" key="1">
    <source>
        <dbReference type="SAM" id="MobiDB-lite"/>
    </source>
</evidence>
<evidence type="ECO:0000256" key="2">
    <source>
        <dbReference type="SAM" id="SignalP"/>
    </source>
</evidence>
<organism evidence="4 5">
    <name type="scientific">Tranquillimonas rosea</name>
    <dbReference type="NCBI Taxonomy" id="641238"/>
    <lineage>
        <taxon>Bacteria</taxon>
        <taxon>Pseudomonadati</taxon>
        <taxon>Pseudomonadota</taxon>
        <taxon>Alphaproteobacteria</taxon>
        <taxon>Rhodobacterales</taxon>
        <taxon>Roseobacteraceae</taxon>
        <taxon>Tranquillimonas</taxon>
    </lineage>
</organism>
<gene>
    <name evidence="4" type="ORF">SAMN04490244_104180</name>
</gene>